<gene>
    <name evidence="1" type="ORF">EWV85_00775</name>
</gene>
<evidence type="ECO:0000313" key="2">
    <source>
        <dbReference type="Proteomes" id="UP000316443"/>
    </source>
</evidence>
<protein>
    <submittedName>
        <fullName evidence="1">Uncharacterized protein</fullName>
    </submittedName>
</protein>
<dbReference type="AlphaFoldDB" id="A0A551YMS0"/>
<accession>A0A551YMS0</accession>
<proteinExistence type="predicted"/>
<organism evidence="1 2">
    <name type="scientific">Microcystis aeruginosa Ma_QC_C_20070703_M131</name>
    <dbReference type="NCBI Taxonomy" id="2486263"/>
    <lineage>
        <taxon>Bacteria</taxon>
        <taxon>Bacillati</taxon>
        <taxon>Cyanobacteriota</taxon>
        <taxon>Cyanophyceae</taxon>
        <taxon>Oscillatoriophycideae</taxon>
        <taxon>Chroococcales</taxon>
        <taxon>Microcystaceae</taxon>
        <taxon>Microcystis</taxon>
    </lineage>
</organism>
<reference evidence="1 2" key="1">
    <citation type="submission" date="2019-01" db="EMBL/GenBank/DDBJ databases">
        <title>Coherence of Microcystis species and biogeography revealed through population genomics.</title>
        <authorList>
            <person name="Perez-Carrascal O.M."/>
            <person name="Terrat Y."/>
            <person name="Giani A."/>
            <person name="Fortin N."/>
            <person name="Tromas N."/>
            <person name="Shapiro B.J."/>
        </authorList>
    </citation>
    <scope>NUCLEOTIDE SEQUENCE [LARGE SCALE GENOMIC DNA]</scope>
    <source>
        <strain evidence="1">Ma_QC_C_20070703_M131</strain>
    </source>
</reference>
<dbReference type="Proteomes" id="UP000316443">
    <property type="component" value="Unassembled WGS sequence"/>
</dbReference>
<sequence>MPIPAPKLTLASYLQRWDSSTNTLSVHLLVMPTGNPLNPLGTGLPVTDPGPAFADCHLVFKAFLSKNWQQMPGFSDVDTTEVLSPTMPVNRQVLFNELANQFKITKSEAVPVRKAELMVRKHLMSSYTRSFAFVAPKTRLASTDDTYACLLNCPPKTPPTPKPIDDSVSWAEALSFALRQPRLAREMGIVYELEVQVNPKDLLKNGGWLFFSLDASSDYGSLTGTAGFLKVFGTRIPALKTSRQLFTPVLFPVVDDPTVTVLPGNFDEAFLEVSRFNDGFAKIVHCGQAKYRNHLQEAGNGPAPIREEGIQLAWDDEDILIAQNRQMGLDPDTMTVPAEAPTGVVGYRVDVRKKGATNWHSLSRVKTNKFLFAGIDFGAMSWESRTEVFPATVQEQFWLPSYFTRWKGGSLTVTDPDDMLLIMGRERANPLYYQSEDANEVPLLYGNEYEFRVRMVDTTNGGPVHNDERLLPGESPVCGVHFKRFVPPGSVNWPEVDPDPQNATLTRYTITRPTITTPQALYTKYPNVRAELLAIQQGNRGLAAADVIDPSVPDIDTPILSIRVLVRTPDFDPNPLEKDNESFVEWYKTTRLFPANLNSPYDLDLEFIDCALLSDVDISAQIAPNPNGALPIPTARDIKIELRAVGEEDYDYFGNERSRLGAISTINLHKFAESEVDFFLPQAPQDIIRSVYLQPTDLEQESQPTAVVLQNEALPVLVQRLAGAVRLVANDTTLLMPPGERGIFGCSKGLKHYLPANSSSLVLMAASELVNQWVNVLQWQINRDWTWKGFTAPTFKVERAIRLNGNSYSEPRQLVGEVRMMHAVTPLIAEEESPNRDSSHFVFVDAFQPPLGTDGKPYEVQVEYFLTVQFETGEFLEVNCQNHLPITIPPRQIPRVISAGIALSPYVIGDGYASTGERRKMLWLEFEKAPADDRDTYFVRVLTQTADPMLLQHYQPLAEPAGYEQWSLDPELVRVISPGQSDDFAGMTAMQRLIPAQDSDRHFIVPLPPGTYPDSPELFGFYTYELRVGHDKGTPTRPFWSTAQARFGSPVILDGVQHPSAPLRCNVFRIKSGILASSTYAQAFHQGANLQSIPPNTQIWFVLYAQVNQADGSTMRNVELDKRIGRILSRKDVKVIKNRAGVDLLNLSSVVYATDRQATQNLQVSIQGHTFWQQNEVVALLRDFGLPEETPLSILGAELLPEPNGSFNDPLGANVGQVRILRTSALYPVDNLCC</sequence>
<comment type="caution">
    <text evidence="1">The sequence shown here is derived from an EMBL/GenBank/DDBJ whole genome shotgun (WGS) entry which is preliminary data.</text>
</comment>
<name>A0A551YMS0_MICAE</name>
<evidence type="ECO:0000313" key="1">
    <source>
        <dbReference type="EMBL" id="TRT62266.1"/>
    </source>
</evidence>
<dbReference type="EMBL" id="SFCA01000013">
    <property type="protein sequence ID" value="TRT62266.1"/>
    <property type="molecule type" value="Genomic_DNA"/>
</dbReference>